<accession>F7T2W2</accession>
<dbReference type="InterPro" id="IPR055247">
    <property type="entry name" value="InsJ-like_HTH"/>
</dbReference>
<dbReference type="Gene3D" id="1.10.10.10">
    <property type="entry name" value="Winged helix-like DNA-binding domain superfamily/Winged helix DNA-binding domain"/>
    <property type="match status" value="1"/>
</dbReference>
<dbReference type="InterPro" id="IPR036388">
    <property type="entry name" value="WH-like_DNA-bd_sf"/>
</dbReference>
<comment type="similarity">
    <text evidence="1">Belongs to the IS150/IS1296 orfA family.</text>
</comment>
<evidence type="ECO:0000259" key="2">
    <source>
        <dbReference type="Pfam" id="PF13518"/>
    </source>
</evidence>
<dbReference type="Pfam" id="PF13518">
    <property type="entry name" value="HTH_28"/>
    <property type="match status" value="1"/>
</dbReference>
<evidence type="ECO:0000313" key="3">
    <source>
        <dbReference type="EMBL" id="EGP45496.1"/>
    </source>
</evidence>
<dbReference type="PANTHER" id="PTHR33795:SF1">
    <property type="entry name" value="INSERTION ELEMENT IS150 PROTEIN INSJ"/>
    <property type="match status" value="1"/>
</dbReference>
<dbReference type="SUPFAM" id="SSF48295">
    <property type="entry name" value="TrpR-like"/>
    <property type="match status" value="1"/>
</dbReference>
<feature type="non-terminal residue" evidence="3">
    <location>
        <position position="79"/>
    </location>
</feature>
<protein>
    <submittedName>
        <fullName evidence="3">Putative insertion sequence OrfA</fullName>
    </submittedName>
</protein>
<proteinExistence type="inferred from homology"/>
<dbReference type="AlphaFoldDB" id="F7T2W2"/>
<dbReference type="InterPro" id="IPR010921">
    <property type="entry name" value="Trp_repressor/repl_initiator"/>
</dbReference>
<dbReference type="EMBL" id="AFRQ01000058">
    <property type="protein sequence ID" value="EGP45496.1"/>
    <property type="molecule type" value="Genomic_DNA"/>
</dbReference>
<evidence type="ECO:0000313" key="4">
    <source>
        <dbReference type="Proteomes" id="UP000004853"/>
    </source>
</evidence>
<reference evidence="3 4" key="1">
    <citation type="submission" date="2011-06" db="EMBL/GenBank/DDBJ databases">
        <authorList>
            <person name="Bador J."/>
            <person name="Amoureux L."/>
            <person name="Neuwirth C."/>
        </authorList>
    </citation>
    <scope>NUCLEOTIDE SEQUENCE [LARGE SCALE GENOMIC DNA]</scope>
    <source>
        <strain evidence="3 4">AXX-A</strain>
    </source>
</reference>
<dbReference type="eggNOG" id="COG2963">
    <property type="taxonomic scope" value="Bacteria"/>
</dbReference>
<dbReference type="GO" id="GO:0043565">
    <property type="term" value="F:sequence-specific DNA binding"/>
    <property type="evidence" value="ECO:0007669"/>
    <property type="project" value="InterPro"/>
</dbReference>
<dbReference type="Proteomes" id="UP000004853">
    <property type="component" value="Unassembled WGS sequence"/>
</dbReference>
<organism evidence="3 4">
    <name type="scientific">Achromobacter insuavis AXX-A</name>
    <dbReference type="NCBI Taxonomy" id="1003200"/>
    <lineage>
        <taxon>Bacteria</taxon>
        <taxon>Pseudomonadati</taxon>
        <taxon>Pseudomonadota</taxon>
        <taxon>Betaproteobacteria</taxon>
        <taxon>Burkholderiales</taxon>
        <taxon>Alcaligenaceae</taxon>
        <taxon>Achromobacter</taxon>
    </lineage>
</organism>
<name>F7T2W2_9BURK</name>
<comment type="caution">
    <text evidence="3">The sequence shown here is derived from an EMBL/GenBank/DDBJ whole genome shotgun (WGS) entry which is preliminary data.</text>
</comment>
<gene>
    <name evidence="3" type="ORF">AXXA_16372</name>
</gene>
<feature type="domain" description="Insertion element IS150 protein InsJ-like helix-turn-helix" evidence="2">
    <location>
        <begin position="19"/>
        <end position="68"/>
    </location>
</feature>
<sequence length="79" mass="9033">MDEIQPSGVFHMAKYEEQFKIKVVQAYLQGTDGFKSVGRRHDVPHSVVRRWVESFRAHGVDGLRRQSGSYSAAFKHSVL</sequence>
<dbReference type="InterPro" id="IPR052057">
    <property type="entry name" value="IS150/IS1296_orfA-like"/>
</dbReference>
<dbReference type="PANTHER" id="PTHR33795">
    <property type="entry name" value="INSERTION ELEMENT IS150 PROTEIN INSJ"/>
    <property type="match status" value="1"/>
</dbReference>
<dbReference type="HOGENOM" id="CLU_027402_17_8_4"/>
<evidence type="ECO:0000256" key="1">
    <source>
        <dbReference type="ARBA" id="ARBA00038232"/>
    </source>
</evidence>